<dbReference type="PANTHER" id="PTHR32063:SF0">
    <property type="entry name" value="SWARMING MOTILITY PROTEIN SWRC"/>
    <property type="match status" value="1"/>
</dbReference>
<dbReference type="Gene3D" id="3.30.70.1430">
    <property type="entry name" value="Multidrug efflux transporter AcrB pore domain"/>
    <property type="match status" value="2"/>
</dbReference>
<dbReference type="EMBL" id="JAGUCO010000018">
    <property type="protein sequence ID" value="MBS2100067.1"/>
    <property type="molecule type" value="Genomic_DNA"/>
</dbReference>
<gene>
    <name evidence="5" type="ORF">KEM10_17400</name>
</gene>
<feature type="transmembrane region" description="Helical" evidence="3">
    <location>
        <begin position="1007"/>
        <end position="1033"/>
    </location>
</feature>
<dbReference type="SMART" id="SM00382">
    <property type="entry name" value="AAA"/>
    <property type="match status" value="1"/>
</dbReference>
<feature type="transmembrane region" description="Helical" evidence="3">
    <location>
        <begin position="1216"/>
        <end position="1235"/>
    </location>
</feature>
<evidence type="ECO:0000256" key="1">
    <source>
        <dbReference type="ARBA" id="ARBA00022741"/>
    </source>
</evidence>
<feature type="transmembrane region" description="Helical" evidence="3">
    <location>
        <begin position="929"/>
        <end position="950"/>
    </location>
</feature>
<proteinExistence type="predicted"/>
<dbReference type="InterPro" id="IPR027417">
    <property type="entry name" value="P-loop_NTPase"/>
</dbReference>
<dbReference type="Proteomes" id="UP000708576">
    <property type="component" value="Unassembled WGS sequence"/>
</dbReference>
<dbReference type="PROSITE" id="PS50893">
    <property type="entry name" value="ABC_TRANSPORTER_2"/>
    <property type="match status" value="1"/>
</dbReference>
<feature type="transmembrane region" description="Helical" evidence="3">
    <location>
        <begin position="1185"/>
        <end position="1204"/>
    </location>
</feature>
<keyword evidence="2" id="KW-0067">ATP-binding</keyword>
<evidence type="ECO:0000313" key="6">
    <source>
        <dbReference type="Proteomes" id="UP000708576"/>
    </source>
</evidence>
<keyword evidence="3" id="KW-0472">Membrane</keyword>
<feature type="domain" description="ABC transporter" evidence="4">
    <location>
        <begin position="1288"/>
        <end position="1518"/>
    </location>
</feature>
<dbReference type="RefSeq" id="WP_212217309.1">
    <property type="nucleotide sequence ID" value="NZ_JAGUCO010000018.1"/>
</dbReference>
<evidence type="ECO:0000256" key="2">
    <source>
        <dbReference type="ARBA" id="ARBA00022840"/>
    </source>
</evidence>
<feature type="transmembrane region" description="Helical" evidence="3">
    <location>
        <begin position="876"/>
        <end position="895"/>
    </location>
</feature>
<dbReference type="Gene3D" id="3.30.2090.10">
    <property type="entry name" value="Multidrug efflux transporter AcrB TolC docking domain, DN and DC subdomains"/>
    <property type="match status" value="2"/>
</dbReference>
<keyword evidence="3" id="KW-0812">Transmembrane</keyword>
<feature type="transmembrane region" description="Helical" evidence="3">
    <location>
        <begin position="429"/>
        <end position="449"/>
    </location>
</feature>
<protein>
    <submittedName>
        <fullName evidence="5">Efflux RND transporter permease subunit</fullName>
    </submittedName>
</protein>
<evidence type="ECO:0000313" key="5">
    <source>
        <dbReference type="EMBL" id="MBS2100067.1"/>
    </source>
</evidence>
<feature type="transmembrane region" description="Helical" evidence="3">
    <location>
        <begin position="355"/>
        <end position="377"/>
    </location>
</feature>
<dbReference type="InterPro" id="IPR003439">
    <property type="entry name" value="ABC_transporter-like_ATP-bd"/>
</dbReference>
<name>A0ABS5JYS9_9BACT</name>
<dbReference type="SUPFAM" id="SSF52540">
    <property type="entry name" value="P-loop containing nucleoside triphosphate hydrolases"/>
    <property type="match status" value="1"/>
</dbReference>
<dbReference type="SUPFAM" id="SSF82693">
    <property type="entry name" value="Multidrug efflux transporter AcrB pore domain, PN1, PN2, PC1 and PC2 subdomains"/>
    <property type="match status" value="2"/>
</dbReference>
<sequence>MREIINRKVLISMLFVALTMLGVISYKQLKFELIPNTELPMLFVNVQATAQLDPKHMEQEGVIPIEGLVSTLEGIEKIETRIRPGSATLFVYLTKETNTKYAYLKLVEKIEGSSSVLPDNMMATVIKADLEQMNNQFMTIQVRGEGGVDRIRNIIEQDLLEQLQSIDGISSVQVSGGRQKSVEIIFNQEVLDSYGLTSGQISRMITQGQNEKVFAGEVVKDGRRYYVTAEADYNHIDEIKNIVVKDEGPVLLKDIAIINFGVKEEDSYSRVNGLETVSISMAKASQVNLIDLSKNTLKVIDRINQEYESKGLELVVETNSAETMESNLDSIIELAIIGGILALFILWIFLNNIPLVGMVMLSIPISVYGAFNFFYAANISINVLTLVGLALAIGMLLDNSVVVMENIYRVASKGKHSNDESVIKGTKEVWRSVAAATLTTISVFLPFVFSENVMFREVARHVSVSIVSTLVVSLLVALLLIPMLSHLFLSGIMKHKIEALEKLSLHNRIVQYYILLLKATLRKPAVTILSVILLFFMVLIISVGVSITSAREAETPEFNISVDMSSGSTLDNTDIVVREIEKRLEDLGEKEDVISRVQDEEASLTIKLVEDYKGVAKRTIPEIRQDIQQRINNVRGGQISLTQSSTSSMGGGGGGGFGANPGAGMMMMMGLGEQEEKVVIKGEDYDQMLMVANDIKYYLENNIDNMQRVNISSSNNRPEVHLNMDPYLMGLFNVSPQNVLSELSTFRGEVSSGGQLKVNNETYDIVMKTLDDPQQTEIPPKTMEELQKLNVTTASNTIIPLHNFSEINYASGRSEILRVNQEKQIEVYYRFADEVNESNTLLEDARQQIDDLVATIPLPTSVSVDVIHEEDVFADYKFLAMVGLILIFMILASVFESLTAPVVMLFSVPLAAIGSLLALVLTGNSLMNFNSFIGFLILLGVVVNNGILLIDYSRQLRKEGYGHARALMQAGISRIRPITITAITTIIAMMPLAMGKSEYVSILGAPFAITVVGGLAFSTLLTLVFMPTFAFGFEHSLEWIRSLPVKLKLVIFFFWGLGIWFVYAWSDVSFAWQLLYYVLIFAGVPAVVYFIRSSLRMANSQLIAQDDEVTITVRNLVKVYDRDGRFTRERKARDGKHKELLSKKEVDLKESLKKLIWQLPLLAFMGYFTWWYLESKFMGLVFTMINYFILKAVYDAIALLWRYNRQTETSAKWDKRILFVFKYGYPLVASVVYYFHWESLSTAITTALIWYLLLALIASGNKLKRERTNIERVTGRFAGMRRSYYRFLRGIPFIGKEKTPFKALKGVSLDIKTGMIGLLGPNGAGKTTLMRIICGILDQSYGKVYINGFDTAEKREELQGLIGYLPQEFGTYENMSAFEFLDYQAMLRGINNDDLRKERLEYVLKSVHMWERKDDKIGSFSGGMKQRIGIAMILLHLPKILVVDEPTAGLDPRERIRFRNLLVELSKNRVVLFSTHIIEDISSSCNQVAVMKRGDLKYWGVPNEMVNIAKDKVWQFDVIASDFEEVNKKFTIVHHMRDGDNIRVRCLAKEKPTESAIPVQAVLEDAYMWLLKNDELNQKAQ</sequence>
<feature type="transmembrane region" description="Helical" evidence="3">
    <location>
        <begin position="1045"/>
        <end position="1065"/>
    </location>
</feature>
<keyword evidence="1" id="KW-0547">Nucleotide-binding</keyword>
<accession>A0ABS5JYS9</accession>
<dbReference type="InterPro" id="IPR017871">
    <property type="entry name" value="ABC_transporter-like_CS"/>
</dbReference>
<feature type="transmembrane region" description="Helical" evidence="3">
    <location>
        <begin position="331"/>
        <end position="350"/>
    </location>
</feature>
<feature type="transmembrane region" description="Helical" evidence="3">
    <location>
        <begin position="902"/>
        <end position="923"/>
    </location>
</feature>
<dbReference type="CDD" id="cd03264">
    <property type="entry name" value="ABC_drug_resistance_like"/>
    <property type="match status" value="1"/>
</dbReference>
<keyword evidence="6" id="KW-1185">Reference proteome</keyword>
<feature type="transmembrane region" description="Helical" evidence="3">
    <location>
        <begin position="1241"/>
        <end position="1258"/>
    </location>
</feature>
<dbReference type="PROSITE" id="PS00211">
    <property type="entry name" value="ABC_TRANSPORTER_1"/>
    <property type="match status" value="1"/>
</dbReference>
<dbReference type="SUPFAM" id="SSF82714">
    <property type="entry name" value="Multidrug efflux transporter AcrB TolC docking domain, DN and DC subdomains"/>
    <property type="match status" value="2"/>
</dbReference>
<organism evidence="5 6">
    <name type="scientific">Carboxylicivirga linearis</name>
    <dbReference type="NCBI Taxonomy" id="1628157"/>
    <lineage>
        <taxon>Bacteria</taxon>
        <taxon>Pseudomonadati</taxon>
        <taxon>Bacteroidota</taxon>
        <taxon>Bacteroidia</taxon>
        <taxon>Marinilabiliales</taxon>
        <taxon>Marinilabiliaceae</taxon>
        <taxon>Carboxylicivirga</taxon>
    </lineage>
</organism>
<dbReference type="PRINTS" id="PR00702">
    <property type="entry name" value="ACRIFLAVINRP"/>
</dbReference>
<dbReference type="InterPro" id="IPR027463">
    <property type="entry name" value="AcrB_DN_DC_subdom"/>
</dbReference>
<keyword evidence="3" id="KW-1133">Transmembrane helix</keyword>
<feature type="transmembrane region" description="Helical" evidence="3">
    <location>
        <begin position="525"/>
        <end position="547"/>
    </location>
</feature>
<dbReference type="Pfam" id="PF00873">
    <property type="entry name" value="ACR_tran"/>
    <property type="match status" value="1"/>
</dbReference>
<dbReference type="SUPFAM" id="SSF82866">
    <property type="entry name" value="Multidrug efflux transporter AcrB transmembrane domain"/>
    <property type="match status" value="2"/>
</dbReference>
<feature type="transmembrane region" description="Helical" evidence="3">
    <location>
        <begin position="1071"/>
        <end position="1091"/>
    </location>
</feature>
<dbReference type="Gene3D" id="3.30.70.1440">
    <property type="entry name" value="Multidrug efflux transporter AcrB pore domain"/>
    <property type="match status" value="1"/>
</dbReference>
<dbReference type="Gene3D" id="3.40.50.300">
    <property type="entry name" value="P-loop containing nucleotide triphosphate hydrolases"/>
    <property type="match status" value="1"/>
</dbReference>
<dbReference type="InterPro" id="IPR003593">
    <property type="entry name" value="AAA+_ATPase"/>
</dbReference>
<reference evidence="5 6" key="1">
    <citation type="journal article" date="2015" name="Int. J. Syst. Evol. Microbiol.">
        <title>Carboxylicivirga linearis sp. nov., isolated from a sea cucumber culture pond.</title>
        <authorList>
            <person name="Wang F.Q."/>
            <person name="Zhou Y.X."/>
            <person name="Lin X.Z."/>
            <person name="Chen G.J."/>
            <person name="Du Z.J."/>
        </authorList>
    </citation>
    <scope>NUCLEOTIDE SEQUENCE [LARGE SCALE GENOMIC DNA]</scope>
    <source>
        <strain evidence="5 6">FB218</strain>
    </source>
</reference>
<feature type="transmembrane region" description="Helical" evidence="3">
    <location>
        <begin position="1155"/>
        <end position="1173"/>
    </location>
</feature>
<evidence type="ECO:0000259" key="4">
    <source>
        <dbReference type="PROSITE" id="PS50893"/>
    </source>
</evidence>
<dbReference type="Gene3D" id="1.20.1640.10">
    <property type="entry name" value="Multidrug efflux transporter AcrB transmembrane domain"/>
    <property type="match status" value="2"/>
</dbReference>
<evidence type="ECO:0000256" key="3">
    <source>
        <dbReference type="SAM" id="Phobius"/>
    </source>
</evidence>
<dbReference type="Gene3D" id="3.30.70.1320">
    <property type="entry name" value="Multidrug efflux transporter AcrB pore domain like"/>
    <property type="match status" value="1"/>
</dbReference>
<dbReference type="InterPro" id="IPR001036">
    <property type="entry name" value="Acrflvin-R"/>
</dbReference>
<dbReference type="PANTHER" id="PTHR32063">
    <property type="match status" value="1"/>
</dbReference>
<feature type="transmembrane region" description="Helical" evidence="3">
    <location>
        <begin position="383"/>
        <end position="408"/>
    </location>
</feature>
<feature type="transmembrane region" description="Helical" evidence="3">
    <location>
        <begin position="975"/>
        <end position="995"/>
    </location>
</feature>
<comment type="caution">
    <text evidence="5">The sequence shown here is derived from an EMBL/GenBank/DDBJ whole genome shotgun (WGS) entry which is preliminary data.</text>
</comment>
<dbReference type="Pfam" id="PF00005">
    <property type="entry name" value="ABC_tran"/>
    <property type="match status" value="1"/>
</dbReference>
<feature type="transmembrane region" description="Helical" evidence="3">
    <location>
        <begin position="461"/>
        <end position="489"/>
    </location>
</feature>